<dbReference type="Proteomes" id="UP001181693">
    <property type="component" value="Unassembled WGS sequence"/>
</dbReference>
<gene>
    <name evidence="1" type="ORF">GDO54_003014</name>
</gene>
<evidence type="ECO:0000313" key="2">
    <source>
        <dbReference type="Proteomes" id="UP001181693"/>
    </source>
</evidence>
<organism evidence="1 2">
    <name type="scientific">Pyxicephalus adspersus</name>
    <name type="common">African bullfrog</name>
    <dbReference type="NCBI Taxonomy" id="30357"/>
    <lineage>
        <taxon>Eukaryota</taxon>
        <taxon>Metazoa</taxon>
        <taxon>Chordata</taxon>
        <taxon>Craniata</taxon>
        <taxon>Vertebrata</taxon>
        <taxon>Euteleostomi</taxon>
        <taxon>Amphibia</taxon>
        <taxon>Batrachia</taxon>
        <taxon>Anura</taxon>
        <taxon>Neobatrachia</taxon>
        <taxon>Ranoidea</taxon>
        <taxon>Pyxicephalidae</taxon>
        <taxon>Pyxicephalinae</taxon>
        <taxon>Pyxicephalus</taxon>
    </lineage>
</organism>
<dbReference type="AlphaFoldDB" id="A0AAV2ZPX4"/>
<reference evidence="1" key="1">
    <citation type="thesis" date="2020" institute="ProQuest LLC" country="789 East Eisenhower Parkway, Ann Arbor, MI, USA">
        <title>Comparative Genomics and Chromosome Evolution.</title>
        <authorList>
            <person name="Mudd A.B."/>
        </authorList>
    </citation>
    <scope>NUCLEOTIDE SEQUENCE</scope>
    <source>
        <strain evidence="1">1538</strain>
        <tissue evidence="1">Blood</tissue>
    </source>
</reference>
<evidence type="ECO:0000313" key="1">
    <source>
        <dbReference type="EMBL" id="DBA17590.1"/>
    </source>
</evidence>
<protein>
    <submittedName>
        <fullName evidence="1">Uncharacterized protein</fullName>
    </submittedName>
</protein>
<sequence>MWQLGCRYLTSRVASPCKQKCYEFSIQKKDPTPNPYVHCVVTLTPSLSKAKRPSRVPGQTIIMCQTHPSHTQVFLIVHSTTAVSNFSFLENFFFSPAQA</sequence>
<keyword evidence="2" id="KW-1185">Reference proteome</keyword>
<proteinExistence type="predicted"/>
<comment type="caution">
    <text evidence="1">The sequence shown here is derived from an EMBL/GenBank/DDBJ whole genome shotgun (WGS) entry which is preliminary data.</text>
</comment>
<dbReference type="EMBL" id="DYDO01000010">
    <property type="protein sequence ID" value="DBA17590.1"/>
    <property type="molecule type" value="Genomic_DNA"/>
</dbReference>
<name>A0AAV2ZPX4_PYXAD</name>
<accession>A0AAV2ZPX4</accession>